<reference evidence="2" key="1">
    <citation type="journal article" date="2014" name="Science">
        <title>The coffee genome provides insight into the convergent evolution of caffeine biosynthesis.</title>
        <authorList>
            <person name="Denoeud F."/>
            <person name="Carretero-Paulet L."/>
            <person name="Dereeper A."/>
            <person name="Droc G."/>
            <person name="Guyot R."/>
            <person name="Pietrella M."/>
            <person name="Zheng C."/>
            <person name="Alberti A."/>
            <person name="Anthony F."/>
            <person name="Aprea G."/>
            <person name="Aury J.M."/>
            <person name="Bento P."/>
            <person name="Bernard M."/>
            <person name="Bocs S."/>
            <person name="Campa C."/>
            <person name="Cenci A."/>
            <person name="Combes M.C."/>
            <person name="Crouzillat D."/>
            <person name="Da Silva C."/>
            <person name="Daddiego L."/>
            <person name="De Bellis F."/>
            <person name="Dussert S."/>
            <person name="Garsmeur O."/>
            <person name="Gayraud T."/>
            <person name="Guignon V."/>
            <person name="Jahn K."/>
            <person name="Jamilloux V."/>
            <person name="Joet T."/>
            <person name="Labadie K."/>
            <person name="Lan T."/>
            <person name="Leclercq J."/>
            <person name="Lepelley M."/>
            <person name="Leroy T."/>
            <person name="Li L.T."/>
            <person name="Librado P."/>
            <person name="Lopez L."/>
            <person name="Munoz A."/>
            <person name="Noel B."/>
            <person name="Pallavicini A."/>
            <person name="Perrotta G."/>
            <person name="Poncet V."/>
            <person name="Pot D."/>
            <person name="Priyono X."/>
            <person name="Rigoreau M."/>
            <person name="Rouard M."/>
            <person name="Rozas J."/>
            <person name="Tranchant-Dubreuil C."/>
            <person name="VanBuren R."/>
            <person name="Zhang Q."/>
            <person name="Andrade A.C."/>
            <person name="Argout X."/>
            <person name="Bertrand B."/>
            <person name="de Kochko A."/>
            <person name="Graziosi G."/>
            <person name="Henry R.J."/>
            <person name="Jayarama X."/>
            <person name="Ming R."/>
            <person name="Nagai C."/>
            <person name="Rounsley S."/>
            <person name="Sankoff D."/>
            <person name="Giuliano G."/>
            <person name="Albert V.A."/>
            <person name="Wincker P."/>
            <person name="Lashermes P."/>
        </authorList>
    </citation>
    <scope>NUCLEOTIDE SEQUENCE [LARGE SCALE GENOMIC DNA]</scope>
    <source>
        <strain evidence="2">cv. DH200-94</strain>
    </source>
</reference>
<gene>
    <name evidence="1" type="ORF">GSCOC_T00034506001</name>
</gene>
<dbReference type="Gramene" id="CDP01020">
    <property type="protein sequence ID" value="CDP01020"/>
    <property type="gene ID" value="GSCOC_T00034506001"/>
</dbReference>
<dbReference type="OMA" id="EAPLMFD"/>
<organism evidence="1 2">
    <name type="scientific">Coffea canephora</name>
    <name type="common">Robusta coffee</name>
    <dbReference type="NCBI Taxonomy" id="49390"/>
    <lineage>
        <taxon>Eukaryota</taxon>
        <taxon>Viridiplantae</taxon>
        <taxon>Streptophyta</taxon>
        <taxon>Embryophyta</taxon>
        <taxon>Tracheophyta</taxon>
        <taxon>Spermatophyta</taxon>
        <taxon>Magnoliopsida</taxon>
        <taxon>eudicotyledons</taxon>
        <taxon>Gunneridae</taxon>
        <taxon>Pentapetalae</taxon>
        <taxon>asterids</taxon>
        <taxon>lamiids</taxon>
        <taxon>Gentianales</taxon>
        <taxon>Rubiaceae</taxon>
        <taxon>Ixoroideae</taxon>
        <taxon>Gardenieae complex</taxon>
        <taxon>Bertiereae - Coffeeae clade</taxon>
        <taxon>Coffeeae</taxon>
        <taxon>Coffea</taxon>
    </lineage>
</organism>
<dbReference type="STRING" id="49390.A0A068TXH9"/>
<sequence length="116" mass="12141">MAATTSSSSSCATCFNHGANSVETKMARSSPNNHGCSPGCGRLDGVAMWIINGVASAFFASLDRCSCIRIATVDDTDDSNDLPLIFNDGNNSTSALDGSGRRRTNSKGKRDGVLIY</sequence>
<dbReference type="AlphaFoldDB" id="A0A068TXH9"/>
<evidence type="ECO:0000313" key="1">
    <source>
        <dbReference type="EMBL" id="CDP01020.1"/>
    </source>
</evidence>
<dbReference type="PhylomeDB" id="A0A068TXH9"/>
<dbReference type="PANTHER" id="PTHR34061:SF2">
    <property type="entry name" value="PROTEIN, PUTATIVE-RELATED"/>
    <property type="match status" value="1"/>
</dbReference>
<dbReference type="Proteomes" id="UP000295252">
    <property type="component" value="Chromosome II"/>
</dbReference>
<protein>
    <submittedName>
        <fullName evidence="1">Uncharacterized protein</fullName>
    </submittedName>
</protein>
<dbReference type="EMBL" id="HG739090">
    <property type="protein sequence ID" value="CDP01020.1"/>
    <property type="molecule type" value="Genomic_DNA"/>
</dbReference>
<evidence type="ECO:0000313" key="2">
    <source>
        <dbReference type="Proteomes" id="UP000295252"/>
    </source>
</evidence>
<dbReference type="InParanoid" id="A0A068TXH9"/>
<proteinExistence type="predicted"/>
<keyword evidence="2" id="KW-1185">Reference proteome</keyword>
<dbReference type="OrthoDB" id="1841441at2759"/>
<accession>A0A068TXH9</accession>
<dbReference type="PANTHER" id="PTHR34061">
    <property type="entry name" value="PROTEIN, PUTATIVE-RELATED"/>
    <property type="match status" value="1"/>
</dbReference>
<name>A0A068TXH9_COFCA</name>